<dbReference type="EMBL" id="UINC01009340">
    <property type="protein sequence ID" value="SVA41895.1"/>
    <property type="molecule type" value="Genomic_DNA"/>
</dbReference>
<feature type="transmembrane region" description="Helical" evidence="5">
    <location>
        <begin position="119"/>
        <end position="141"/>
    </location>
</feature>
<dbReference type="PANTHER" id="PTHR23524">
    <property type="entry name" value="TRANSPORTER, PUTATIVE (AFU_ORTHOLOGUE AFUA_8G04850)-RELATED"/>
    <property type="match status" value="1"/>
</dbReference>
<dbReference type="InterPro" id="IPR011701">
    <property type="entry name" value="MFS"/>
</dbReference>
<feature type="domain" description="Major facilitator superfamily (MFS) profile" evidence="6">
    <location>
        <begin position="24"/>
        <end position="434"/>
    </location>
</feature>
<feature type="transmembrane region" description="Helical" evidence="5">
    <location>
        <begin position="409"/>
        <end position="432"/>
    </location>
</feature>
<feature type="transmembrane region" description="Helical" evidence="5">
    <location>
        <begin position="244"/>
        <end position="268"/>
    </location>
</feature>
<dbReference type="Gene3D" id="1.20.1250.20">
    <property type="entry name" value="MFS general substrate transporter like domains"/>
    <property type="match status" value="2"/>
</dbReference>
<dbReference type="PROSITE" id="PS00216">
    <property type="entry name" value="SUGAR_TRANSPORT_1"/>
    <property type="match status" value="1"/>
</dbReference>
<feature type="transmembrane region" description="Helical" evidence="5">
    <location>
        <begin position="346"/>
        <end position="368"/>
    </location>
</feature>
<dbReference type="SUPFAM" id="SSF103473">
    <property type="entry name" value="MFS general substrate transporter"/>
    <property type="match status" value="1"/>
</dbReference>
<feature type="transmembrane region" description="Helical" evidence="5">
    <location>
        <begin position="153"/>
        <end position="172"/>
    </location>
</feature>
<organism evidence="7">
    <name type="scientific">marine metagenome</name>
    <dbReference type="NCBI Taxonomy" id="408172"/>
    <lineage>
        <taxon>unclassified sequences</taxon>
        <taxon>metagenomes</taxon>
        <taxon>ecological metagenomes</taxon>
    </lineage>
</organism>
<dbReference type="GO" id="GO:0022857">
    <property type="term" value="F:transmembrane transporter activity"/>
    <property type="evidence" value="ECO:0007669"/>
    <property type="project" value="InterPro"/>
</dbReference>
<feature type="transmembrane region" description="Helical" evidence="5">
    <location>
        <begin position="380"/>
        <end position="403"/>
    </location>
</feature>
<evidence type="ECO:0000256" key="5">
    <source>
        <dbReference type="SAM" id="Phobius"/>
    </source>
</evidence>
<dbReference type="AlphaFoldDB" id="A0A381VNI8"/>
<dbReference type="InterPro" id="IPR020846">
    <property type="entry name" value="MFS_dom"/>
</dbReference>
<feature type="transmembrane region" description="Helical" evidence="5">
    <location>
        <begin position="280"/>
        <end position="301"/>
    </location>
</feature>
<evidence type="ECO:0000256" key="2">
    <source>
        <dbReference type="ARBA" id="ARBA00022692"/>
    </source>
</evidence>
<keyword evidence="4 5" id="KW-0472">Membrane</keyword>
<feature type="transmembrane region" description="Helical" evidence="5">
    <location>
        <begin position="69"/>
        <end position="87"/>
    </location>
</feature>
<evidence type="ECO:0000259" key="6">
    <source>
        <dbReference type="PROSITE" id="PS50850"/>
    </source>
</evidence>
<dbReference type="Pfam" id="PF07690">
    <property type="entry name" value="MFS_1"/>
    <property type="match status" value="1"/>
</dbReference>
<evidence type="ECO:0000256" key="1">
    <source>
        <dbReference type="ARBA" id="ARBA00004141"/>
    </source>
</evidence>
<sequence length="442" mass="47122">MVKTTDSSLKIGPILFSPWIKLNNVLTLVYASFMWLTTVAFINFLQPYLLEATLQVPENIQGRVSGNLTILQEIILIIVGGIAGAYSDKVGRRIIFASGFSFMAVGFFVYPLASSLTQLFLFRSIFAIGVGMGGVMFSACVQDTPQEGSRGRWIGVIGVFTGLGALFMALVLSKIPSWLIALGYTATQAGTYACWFAASLSVVTAAVLSVGIGNPPQSEKKEKRKVFSDLLIGLAQVRNPRLALAYFSAFIGRGDLLVIAVFFSLWFVRDGADLSVSPEISIAKAGMLFGVIQLSALLWGPVMGTIADKINRVHAVIVAYSIAAVAYLLMGLYGSGDPGQVTSLKMLLFAVLLGIGEISVINAGGALLGQETPPSIRGSVMGVFTVLGAAGIIFASSVGGILFDNWYRGGPFLMMAVLNGLMLVFALSLVYLKLTKPLTHQQ</sequence>
<evidence type="ECO:0000256" key="3">
    <source>
        <dbReference type="ARBA" id="ARBA00022989"/>
    </source>
</evidence>
<dbReference type="PROSITE" id="PS50850">
    <property type="entry name" value="MFS"/>
    <property type="match status" value="1"/>
</dbReference>
<keyword evidence="2 5" id="KW-0812">Transmembrane</keyword>
<feature type="transmembrane region" description="Helical" evidence="5">
    <location>
        <begin position="313"/>
        <end position="334"/>
    </location>
</feature>
<evidence type="ECO:0000313" key="7">
    <source>
        <dbReference type="EMBL" id="SVA41895.1"/>
    </source>
</evidence>
<comment type="subcellular location">
    <subcellularLocation>
        <location evidence="1">Membrane</location>
        <topology evidence="1">Multi-pass membrane protein</topology>
    </subcellularLocation>
</comment>
<reference evidence="7" key="1">
    <citation type="submission" date="2018-05" db="EMBL/GenBank/DDBJ databases">
        <authorList>
            <person name="Lanie J.A."/>
            <person name="Ng W.-L."/>
            <person name="Kazmierczak K.M."/>
            <person name="Andrzejewski T.M."/>
            <person name="Davidsen T.M."/>
            <person name="Wayne K.J."/>
            <person name="Tettelin H."/>
            <person name="Glass J.I."/>
            <person name="Rusch D."/>
            <person name="Podicherti R."/>
            <person name="Tsui H.-C.T."/>
            <person name="Winkler M.E."/>
        </authorList>
    </citation>
    <scope>NUCLEOTIDE SEQUENCE</scope>
</reference>
<dbReference type="GO" id="GO:0016020">
    <property type="term" value="C:membrane"/>
    <property type="evidence" value="ECO:0007669"/>
    <property type="project" value="UniProtKB-SubCell"/>
</dbReference>
<gene>
    <name evidence="7" type="ORF">METZ01_LOCUS94749</name>
</gene>
<protein>
    <recommendedName>
        <fullName evidence="6">Major facilitator superfamily (MFS) profile domain-containing protein</fullName>
    </recommendedName>
</protein>
<accession>A0A381VNI8</accession>
<feature type="transmembrane region" description="Helical" evidence="5">
    <location>
        <begin position="192"/>
        <end position="214"/>
    </location>
</feature>
<name>A0A381VNI8_9ZZZZ</name>
<keyword evidence="3 5" id="KW-1133">Transmembrane helix</keyword>
<dbReference type="InterPro" id="IPR005829">
    <property type="entry name" value="Sugar_transporter_CS"/>
</dbReference>
<dbReference type="InterPro" id="IPR036259">
    <property type="entry name" value="MFS_trans_sf"/>
</dbReference>
<proteinExistence type="predicted"/>
<feature type="transmembrane region" description="Helical" evidence="5">
    <location>
        <begin position="94"/>
        <end position="113"/>
    </location>
</feature>
<feature type="transmembrane region" description="Helical" evidence="5">
    <location>
        <begin position="25"/>
        <end position="49"/>
    </location>
</feature>
<evidence type="ECO:0000256" key="4">
    <source>
        <dbReference type="ARBA" id="ARBA00023136"/>
    </source>
</evidence>
<dbReference type="PANTHER" id="PTHR23524:SF1">
    <property type="entry name" value="MRH DOMAIN-CONTAINING PROTEIN-RELATED"/>
    <property type="match status" value="1"/>
</dbReference>